<feature type="compositionally biased region" description="Polar residues" evidence="1">
    <location>
        <begin position="57"/>
        <end position="77"/>
    </location>
</feature>
<dbReference type="RefSeq" id="WP_198323076.1">
    <property type="nucleotide sequence ID" value="NZ_CP104311.1"/>
</dbReference>
<reference evidence="2 3" key="1">
    <citation type="submission" date="2022-09" db="EMBL/GenBank/DDBJ databases">
        <authorList>
            <person name="Giprobiosintez L."/>
        </authorList>
    </citation>
    <scope>NUCLEOTIDE SEQUENCE [LARGE SCALE GENOMIC DNA]</scope>
    <source>
        <strain evidence="3">VKPM-B-12549 (GBS-15)</strain>
    </source>
</reference>
<dbReference type="Proteomes" id="UP001359308">
    <property type="component" value="Chromosome"/>
</dbReference>
<proteinExistence type="predicted"/>
<name>A0ABZ2F8W6_METCP</name>
<dbReference type="EMBL" id="CP104311">
    <property type="protein sequence ID" value="WWF02824.1"/>
    <property type="molecule type" value="Genomic_DNA"/>
</dbReference>
<sequence>MLVFRLPRVAMGNDGVILPWVADDRSGQRWAMEHPAFAQAEVLYAAPAVTAKPASRTCRNQNSRRQASTTAASVGTG</sequence>
<evidence type="ECO:0000256" key="1">
    <source>
        <dbReference type="SAM" id="MobiDB-lite"/>
    </source>
</evidence>
<evidence type="ECO:0000313" key="2">
    <source>
        <dbReference type="EMBL" id="WWF02824.1"/>
    </source>
</evidence>
<gene>
    <name evidence="2" type="ORF">N4J17_04205</name>
</gene>
<keyword evidence="3" id="KW-1185">Reference proteome</keyword>
<accession>A0ABZ2F8W6</accession>
<feature type="region of interest" description="Disordered" evidence="1">
    <location>
        <begin position="55"/>
        <end position="77"/>
    </location>
</feature>
<organism evidence="2 3">
    <name type="scientific">Methylococcus capsulatus</name>
    <dbReference type="NCBI Taxonomy" id="414"/>
    <lineage>
        <taxon>Bacteria</taxon>
        <taxon>Pseudomonadati</taxon>
        <taxon>Pseudomonadota</taxon>
        <taxon>Gammaproteobacteria</taxon>
        <taxon>Methylococcales</taxon>
        <taxon>Methylococcaceae</taxon>
        <taxon>Methylococcus</taxon>
    </lineage>
</organism>
<evidence type="ECO:0000313" key="3">
    <source>
        <dbReference type="Proteomes" id="UP001359308"/>
    </source>
</evidence>
<protein>
    <submittedName>
        <fullName evidence="2">Uncharacterized protein</fullName>
    </submittedName>
</protein>